<name>A0A2S3I7P8_9POAL</name>
<evidence type="ECO:0000256" key="1">
    <source>
        <dbReference type="SAM" id="MobiDB-lite"/>
    </source>
</evidence>
<dbReference type="Proteomes" id="UP000243499">
    <property type="component" value="Chromosome 7"/>
</dbReference>
<organism evidence="2">
    <name type="scientific">Panicum hallii</name>
    <dbReference type="NCBI Taxonomy" id="206008"/>
    <lineage>
        <taxon>Eukaryota</taxon>
        <taxon>Viridiplantae</taxon>
        <taxon>Streptophyta</taxon>
        <taxon>Embryophyta</taxon>
        <taxon>Tracheophyta</taxon>
        <taxon>Spermatophyta</taxon>
        <taxon>Magnoliopsida</taxon>
        <taxon>Liliopsida</taxon>
        <taxon>Poales</taxon>
        <taxon>Poaceae</taxon>
        <taxon>PACMAD clade</taxon>
        <taxon>Panicoideae</taxon>
        <taxon>Panicodae</taxon>
        <taxon>Paniceae</taxon>
        <taxon>Panicinae</taxon>
        <taxon>Panicum</taxon>
        <taxon>Panicum sect. Panicum</taxon>
    </lineage>
</organism>
<gene>
    <name evidence="2" type="ORF">PAHAL_7G192600</name>
</gene>
<evidence type="ECO:0000313" key="2">
    <source>
        <dbReference type="EMBL" id="PAN38724.1"/>
    </source>
</evidence>
<feature type="compositionally biased region" description="Pro residues" evidence="1">
    <location>
        <begin position="30"/>
        <end position="39"/>
    </location>
</feature>
<protein>
    <submittedName>
        <fullName evidence="2">Uncharacterized protein</fullName>
    </submittedName>
</protein>
<sequence>MSLVRGWRRGTGEARDRLSGAAVASSSSLPPTPPPPPRATPRRRMSLGPAMAARHVWGGVRVNGAASRSGDDWEARGRRRARAHSRWASSRRRRRHTRPHPARSGPFSHPSNSRHGHRLRPLGSEMPPTCRIQLGEVRHRWQAALLLQFIIL</sequence>
<accession>A0A2S3I7P8</accession>
<dbReference type="AlphaFoldDB" id="A0A2S3I7P8"/>
<dbReference type="Gramene" id="PAN38724">
    <property type="protein sequence ID" value="PAN38724"/>
    <property type="gene ID" value="PAHAL_7G192600"/>
</dbReference>
<dbReference type="EMBL" id="CM008052">
    <property type="protein sequence ID" value="PAN38724.1"/>
    <property type="molecule type" value="Genomic_DNA"/>
</dbReference>
<reference evidence="2" key="1">
    <citation type="submission" date="2018-04" db="EMBL/GenBank/DDBJ databases">
        <title>WGS assembly of Panicum hallii.</title>
        <authorList>
            <person name="Lovell J."/>
            <person name="Jenkins J."/>
            <person name="Lowry D."/>
            <person name="Mamidi S."/>
            <person name="Sreedasyam A."/>
            <person name="Weng X."/>
            <person name="Barry K."/>
            <person name="Bonette J."/>
            <person name="Campitelli B."/>
            <person name="Daum C."/>
            <person name="Gordon S."/>
            <person name="Gould B."/>
            <person name="Lipzen A."/>
            <person name="Macqueen A."/>
            <person name="Palacio-Mejia J."/>
            <person name="Plott C."/>
            <person name="Shakirov E."/>
            <person name="Shu S."/>
            <person name="Yoshinaga Y."/>
            <person name="Zane M."/>
            <person name="Rokhsar D."/>
            <person name="Grimwood J."/>
            <person name="Schmutz J."/>
            <person name="Juenger T."/>
        </authorList>
    </citation>
    <scope>NUCLEOTIDE SEQUENCE [LARGE SCALE GENOMIC DNA]</scope>
    <source>
        <strain evidence="2">FIL2</strain>
    </source>
</reference>
<feature type="region of interest" description="Disordered" evidence="1">
    <location>
        <begin position="1"/>
        <end position="126"/>
    </location>
</feature>
<feature type="compositionally biased region" description="Basic residues" evidence="1">
    <location>
        <begin position="77"/>
        <end position="101"/>
    </location>
</feature>
<proteinExistence type="predicted"/>